<organism evidence="1 2">
    <name type="scientific">Hungatella hathewayi</name>
    <dbReference type="NCBI Taxonomy" id="154046"/>
    <lineage>
        <taxon>Bacteria</taxon>
        <taxon>Bacillati</taxon>
        <taxon>Bacillota</taxon>
        <taxon>Clostridia</taxon>
        <taxon>Lachnospirales</taxon>
        <taxon>Lachnospiraceae</taxon>
        <taxon>Hungatella</taxon>
    </lineage>
</organism>
<evidence type="ECO:0000313" key="1">
    <source>
        <dbReference type="EMBL" id="GKH01393.1"/>
    </source>
</evidence>
<accession>A0A413LQX9</accession>
<evidence type="ECO:0000313" key="2">
    <source>
        <dbReference type="Proteomes" id="UP001055091"/>
    </source>
</evidence>
<gene>
    <name evidence="1" type="ORF">CE91St55_33740</name>
</gene>
<name>A0A413LQX9_9FIRM</name>
<dbReference type="GeneID" id="93152164"/>
<dbReference type="Proteomes" id="UP001055091">
    <property type="component" value="Unassembled WGS sequence"/>
</dbReference>
<dbReference type="RefSeq" id="WP_022033299.1">
    <property type="nucleotide sequence ID" value="NZ_BQNJ01000001.1"/>
</dbReference>
<reference evidence="1" key="1">
    <citation type="submission" date="2022-01" db="EMBL/GenBank/DDBJ databases">
        <title>Novel bile acid biosynthetic pathways are enriched in the microbiome of centenarians.</title>
        <authorList>
            <person name="Sato Y."/>
            <person name="Atarashi K."/>
            <person name="Plichta R.D."/>
            <person name="Arai Y."/>
            <person name="Sasajima S."/>
            <person name="Kearney M.S."/>
            <person name="Suda W."/>
            <person name="Takeshita K."/>
            <person name="Sasaki T."/>
            <person name="Okamoto S."/>
            <person name="Skelly N.A."/>
            <person name="Okamura Y."/>
            <person name="Vlamakis H."/>
            <person name="Li Y."/>
            <person name="Tanoue T."/>
            <person name="Takei H."/>
            <person name="Nittono H."/>
            <person name="Narushima S."/>
            <person name="Irie J."/>
            <person name="Itoh H."/>
            <person name="Moriya K."/>
            <person name="Sugiura Y."/>
            <person name="Suematsu M."/>
            <person name="Moritoki N."/>
            <person name="Shibata S."/>
            <person name="Littman R.D."/>
            <person name="Fischbach A.M."/>
            <person name="Uwamino Y."/>
            <person name="Inoue T."/>
            <person name="Honda A."/>
            <person name="Hattori M."/>
            <person name="Murai T."/>
            <person name="Xavier J.R."/>
            <person name="Hirose N."/>
            <person name="Honda K."/>
        </authorList>
    </citation>
    <scope>NUCLEOTIDE SEQUENCE</scope>
    <source>
        <strain evidence="1">CE91-St55</strain>
    </source>
</reference>
<comment type="caution">
    <text evidence="1">The sequence shown here is derived from an EMBL/GenBank/DDBJ whole genome shotgun (WGS) entry which is preliminary data.</text>
</comment>
<protein>
    <submittedName>
        <fullName evidence="1">Uncharacterized protein</fullName>
    </submittedName>
</protein>
<dbReference type="AlphaFoldDB" id="A0A413LQX9"/>
<sequence length="233" mass="26603">MTPYENVTFKERLHEEAAKLKEMSFKDKFWYIWEYYKFPIIGVIIAVFLVGSIGSAMYNNRFDTALSCAVLNSRYDSDALTVDQYFNEGFRAFIGLDENTKIDVDYSMSPTFDESAMNEYSYAELAKLTAMISSKGLDVMIGRPDVIDHYGEMDGFLNLEEALPPDLYEQVKDYLYPVTNAETGQESFCGLRLEDTSFGEKTGLILDNPVLTVMSNSPHTDTAIQLIRYIFEQ</sequence>
<proteinExistence type="predicted"/>
<dbReference type="EMBL" id="BQNJ01000001">
    <property type="protein sequence ID" value="GKH01393.1"/>
    <property type="molecule type" value="Genomic_DNA"/>
</dbReference>